<feature type="site" description="Important for catalytic activity, responsible for pKa modulation of the active site Glu and correct orientation of both the proton donor and substrate" evidence="5">
    <location>
        <position position="123"/>
    </location>
</feature>
<evidence type="ECO:0000313" key="9">
    <source>
        <dbReference type="Proteomes" id="UP000029713"/>
    </source>
</evidence>
<dbReference type="InterPro" id="IPR023296">
    <property type="entry name" value="Glyco_hydro_beta-prop_sf"/>
</dbReference>
<dbReference type="InterPro" id="IPR051795">
    <property type="entry name" value="Glycosyl_Hydrlase_43"/>
</dbReference>
<dbReference type="PANTHER" id="PTHR42812">
    <property type="entry name" value="BETA-XYLOSIDASE"/>
    <property type="match status" value="1"/>
</dbReference>
<protein>
    <submittedName>
        <fullName evidence="8">Glycoside hydrolase</fullName>
    </submittedName>
</protein>
<organism evidence="8 9">
    <name type="scientific">Modestobacter caceresii</name>
    <dbReference type="NCBI Taxonomy" id="1522368"/>
    <lineage>
        <taxon>Bacteria</taxon>
        <taxon>Bacillati</taxon>
        <taxon>Actinomycetota</taxon>
        <taxon>Actinomycetes</taxon>
        <taxon>Geodermatophilales</taxon>
        <taxon>Geodermatophilaceae</taxon>
        <taxon>Modestobacter</taxon>
    </lineage>
</organism>
<evidence type="ECO:0000256" key="6">
    <source>
        <dbReference type="RuleBase" id="RU361187"/>
    </source>
</evidence>
<evidence type="ECO:0000256" key="4">
    <source>
        <dbReference type="PIRSR" id="PIRSR606710-1"/>
    </source>
</evidence>
<dbReference type="PANTHER" id="PTHR42812:SF12">
    <property type="entry name" value="BETA-XYLOSIDASE-RELATED"/>
    <property type="match status" value="1"/>
</dbReference>
<dbReference type="GO" id="GO:0004553">
    <property type="term" value="F:hydrolase activity, hydrolyzing O-glycosyl compounds"/>
    <property type="evidence" value="ECO:0007669"/>
    <property type="project" value="InterPro"/>
</dbReference>
<feature type="domain" description="Beta-xylosidase C-terminal Concanavalin A-like" evidence="7">
    <location>
        <begin position="309"/>
        <end position="497"/>
    </location>
</feature>
<keyword evidence="3 6" id="KW-0326">Glycosidase</keyword>
<dbReference type="InterPro" id="IPR013320">
    <property type="entry name" value="ConA-like_dom_sf"/>
</dbReference>
<dbReference type="Gene3D" id="2.115.10.20">
    <property type="entry name" value="Glycosyl hydrolase domain, family 43"/>
    <property type="match status" value="1"/>
</dbReference>
<evidence type="ECO:0000259" key="7">
    <source>
        <dbReference type="Pfam" id="PF17851"/>
    </source>
</evidence>
<evidence type="ECO:0000256" key="5">
    <source>
        <dbReference type="PIRSR" id="PIRSR606710-2"/>
    </source>
</evidence>
<comment type="caution">
    <text evidence="8">The sequence shown here is derived from an EMBL/GenBank/DDBJ whole genome shotgun (WGS) entry which is preliminary data.</text>
</comment>
<evidence type="ECO:0000256" key="3">
    <source>
        <dbReference type="ARBA" id="ARBA00023295"/>
    </source>
</evidence>
<dbReference type="Pfam" id="PF04616">
    <property type="entry name" value="Glyco_hydro_43"/>
    <property type="match status" value="1"/>
</dbReference>
<proteinExistence type="inferred from homology"/>
<dbReference type="GO" id="GO:0005975">
    <property type="term" value="P:carbohydrate metabolic process"/>
    <property type="evidence" value="ECO:0007669"/>
    <property type="project" value="InterPro"/>
</dbReference>
<evidence type="ECO:0000256" key="1">
    <source>
        <dbReference type="ARBA" id="ARBA00009865"/>
    </source>
</evidence>
<dbReference type="AlphaFoldDB" id="A0A098Y8L8"/>
<dbReference type="Proteomes" id="UP000029713">
    <property type="component" value="Unassembled WGS sequence"/>
</dbReference>
<dbReference type="SUPFAM" id="SSF49899">
    <property type="entry name" value="Concanavalin A-like lectins/glucanases"/>
    <property type="match status" value="1"/>
</dbReference>
<feature type="active site" description="Proton donor" evidence="4">
    <location>
        <position position="183"/>
    </location>
</feature>
<name>A0A098Y8L8_9ACTN</name>
<accession>A0A098Y8L8</accession>
<gene>
    <name evidence="8" type="ORF">IN07_10070</name>
</gene>
<evidence type="ECO:0000256" key="2">
    <source>
        <dbReference type="ARBA" id="ARBA00022801"/>
    </source>
</evidence>
<dbReference type="Gene3D" id="2.60.120.200">
    <property type="match status" value="1"/>
</dbReference>
<dbReference type="SUPFAM" id="SSF75005">
    <property type="entry name" value="Arabinanase/levansucrase/invertase"/>
    <property type="match status" value="1"/>
</dbReference>
<keyword evidence="2 6" id="KW-0378">Hydrolase</keyword>
<comment type="similarity">
    <text evidence="1 6">Belongs to the glycosyl hydrolase 43 family.</text>
</comment>
<dbReference type="STRING" id="1522368.IN07_10070"/>
<dbReference type="InterPro" id="IPR041542">
    <property type="entry name" value="GH43_C2"/>
</dbReference>
<dbReference type="CDD" id="cd18617">
    <property type="entry name" value="GH43_XynB-like"/>
    <property type="match status" value="1"/>
</dbReference>
<dbReference type="RefSeq" id="WP_036335496.1">
    <property type="nucleotide sequence ID" value="NZ_JPMX01000040.1"/>
</dbReference>
<dbReference type="OrthoDB" id="9801455at2"/>
<keyword evidence="9" id="KW-1185">Reference proteome</keyword>
<dbReference type="InterPro" id="IPR006710">
    <property type="entry name" value="Glyco_hydro_43"/>
</dbReference>
<dbReference type="EMBL" id="JPMX01000040">
    <property type="protein sequence ID" value="KGH46794.1"/>
    <property type="molecule type" value="Genomic_DNA"/>
</dbReference>
<sequence length="514" mass="55185">MTRGPNPLVPGFNPDPSIVLADDAWYLVTSTFEYLPGIPVYRSTDLVEWIQVGNVATRPEQLLIGEVPTGLGVWAPTIRYREGTFHVIVTVPGSPKGCVVYTATDPAGPWDDGTTLEGVDGIDPDLAWYDDGTAYVTYSGLVLAGPNLGKHRGVQQVRVDLTAGKALEEPRDLWSGTGLKFPEAPHLHRRGDWWYLVIAEGGTERGHGVSVARGRSPEGPFEGHPANPVLSARSTPRPIQNTGHGDLIQTPDGGTALVLLGMRPLGGTVAFSPLGRETFITDVAWVDGWPQPEPVELAPRAEVEETVFDFATTDLSDPGWLAVRRLPTDVAMVTGGRLAITGDDSTLADTHPRFVGRRQRHLTSTVATRVDVSAGTGGLAARYDEHSWYGLEARTHGGGSTVTARARVPGLAQDWTATLPAGEVELRIETRPPARGFTVEAMGGDRIRLVAAAGGEEVQLTELDGRFWTAETCASFTGRVVGLYATEGTATFADYRYRGSEEDTQYRPGEVGAG</sequence>
<feature type="active site" description="Proton acceptor" evidence="4">
    <location>
        <position position="15"/>
    </location>
</feature>
<reference evidence="8 9" key="1">
    <citation type="submission" date="2014-07" db="EMBL/GenBank/DDBJ databases">
        <title>Biosystematic studies on Modestobacter strains isolated from extreme hyper-arid desert soil and from historic building.</title>
        <authorList>
            <person name="Bukarasam K."/>
            <person name="Bull A."/>
            <person name="Girard G."/>
            <person name="van Wezel G."/>
            <person name="Goodfellow M."/>
        </authorList>
    </citation>
    <scope>NUCLEOTIDE SEQUENCE [LARGE SCALE GENOMIC DNA]</scope>
    <source>
        <strain evidence="8 9">KNN45-2b</strain>
    </source>
</reference>
<evidence type="ECO:0000313" key="8">
    <source>
        <dbReference type="EMBL" id="KGH46794.1"/>
    </source>
</evidence>
<dbReference type="Pfam" id="PF17851">
    <property type="entry name" value="GH43_C2"/>
    <property type="match status" value="1"/>
</dbReference>